<dbReference type="Proteomes" id="UP000228496">
    <property type="component" value="Unassembled WGS sequence"/>
</dbReference>
<comment type="caution">
    <text evidence="1">The sequence shown here is derived from an EMBL/GenBank/DDBJ whole genome shotgun (WGS) entry which is preliminary data.</text>
</comment>
<organism evidence="1 2">
    <name type="scientific">Candidatus Yanofskybacteria bacterium CG10_big_fil_rev_8_21_14_0_10_36_16</name>
    <dbReference type="NCBI Taxonomy" id="1975096"/>
    <lineage>
        <taxon>Bacteria</taxon>
        <taxon>Candidatus Yanofskyibacteriota</taxon>
    </lineage>
</organism>
<evidence type="ECO:0000313" key="1">
    <source>
        <dbReference type="EMBL" id="PJE50990.1"/>
    </source>
</evidence>
<dbReference type="AlphaFoldDB" id="A0A2J0Q7D9"/>
<accession>A0A2J0Q7D9</accession>
<name>A0A2J0Q7D9_9BACT</name>
<sequence>MDENNKTIEETEKPIEEASEWLDEFGEPSQDYISELVESGSTESINTLREIADKYDVDYTDSTTPQELADLIFAAIRNSDQ</sequence>
<gene>
    <name evidence="1" type="ORF">COV29_01780</name>
</gene>
<reference evidence="1 2" key="1">
    <citation type="submission" date="2017-09" db="EMBL/GenBank/DDBJ databases">
        <title>Depth-based differentiation of microbial function through sediment-hosted aquifers and enrichment of novel symbionts in the deep terrestrial subsurface.</title>
        <authorList>
            <person name="Probst A.J."/>
            <person name="Ladd B."/>
            <person name="Jarett J.K."/>
            <person name="Geller-Mcgrath D.E."/>
            <person name="Sieber C.M."/>
            <person name="Emerson J.B."/>
            <person name="Anantharaman K."/>
            <person name="Thomas B.C."/>
            <person name="Malmstrom R."/>
            <person name="Stieglmeier M."/>
            <person name="Klingl A."/>
            <person name="Woyke T."/>
            <person name="Ryan C.M."/>
            <person name="Banfield J.F."/>
        </authorList>
    </citation>
    <scope>NUCLEOTIDE SEQUENCE [LARGE SCALE GENOMIC DNA]</scope>
    <source>
        <strain evidence="1">CG10_big_fil_rev_8_21_14_0_10_36_16</strain>
    </source>
</reference>
<dbReference type="EMBL" id="PCXQ01000004">
    <property type="protein sequence ID" value="PJE50990.1"/>
    <property type="molecule type" value="Genomic_DNA"/>
</dbReference>
<evidence type="ECO:0000313" key="2">
    <source>
        <dbReference type="Proteomes" id="UP000228496"/>
    </source>
</evidence>
<proteinExistence type="predicted"/>
<protein>
    <submittedName>
        <fullName evidence="1">Uncharacterized protein</fullName>
    </submittedName>
</protein>